<keyword evidence="2" id="KW-1185">Reference proteome</keyword>
<evidence type="ECO:0000313" key="2">
    <source>
        <dbReference type="Proteomes" id="UP000268829"/>
    </source>
</evidence>
<comment type="caution">
    <text evidence="1">The sequence shown here is derived from an EMBL/GenBank/DDBJ whole genome shotgun (WGS) entry which is preliminary data.</text>
</comment>
<dbReference type="EMBL" id="RHHS01000013">
    <property type="protein sequence ID" value="RNB59392.1"/>
    <property type="molecule type" value="Genomic_DNA"/>
</dbReference>
<reference evidence="1 2" key="1">
    <citation type="submission" date="2018-10" db="EMBL/GenBank/DDBJ databases">
        <title>Phylogenomics of Brevibacillus.</title>
        <authorList>
            <person name="Dunlap C."/>
        </authorList>
    </citation>
    <scope>NUCLEOTIDE SEQUENCE [LARGE SCALE GENOMIC DNA]</scope>
    <source>
        <strain evidence="1 2">DSM 100115</strain>
    </source>
</reference>
<evidence type="ECO:0000313" key="1">
    <source>
        <dbReference type="EMBL" id="RNB59392.1"/>
    </source>
</evidence>
<gene>
    <name evidence="1" type="ORF">EDM57_04415</name>
</gene>
<name>A0A3M8B7V8_9BACL</name>
<protein>
    <submittedName>
        <fullName evidence="1">Uncharacterized protein</fullName>
    </submittedName>
</protein>
<dbReference type="AlphaFoldDB" id="A0A3M8B7V8"/>
<accession>A0A3M8B7V8</accession>
<dbReference type="Proteomes" id="UP000268829">
    <property type="component" value="Unassembled WGS sequence"/>
</dbReference>
<proteinExistence type="predicted"/>
<dbReference type="RefSeq" id="WP_122903559.1">
    <property type="nucleotide sequence ID" value="NZ_RHHS01000013.1"/>
</dbReference>
<sequence>MKIEAAVIKEQGVTFAVVVVKKSVVDNQFESERVIRALMPHFGNIPVVLMGQDYRGRAYYRGRRDIVNFLSRLHISQIPWREYYVS</sequence>
<organism evidence="1 2">
    <name type="scientific">Brevibacillus gelatini</name>
    <dbReference type="NCBI Taxonomy" id="1655277"/>
    <lineage>
        <taxon>Bacteria</taxon>
        <taxon>Bacillati</taxon>
        <taxon>Bacillota</taxon>
        <taxon>Bacilli</taxon>
        <taxon>Bacillales</taxon>
        <taxon>Paenibacillaceae</taxon>
        <taxon>Brevibacillus</taxon>
    </lineage>
</organism>